<dbReference type="Gene3D" id="1.10.8.260">
    <property type="entry name" value="HI0933 insert domain-like"/>
    <property type="match status" value="1"/>
</dbReference>
<dbReference type="PANTHER" id="PTHR42887:SF2">
    <property type="entry name" value="OS12G0638800 PROTEIN"/>
    <property type="match status" value="1"/>
</dbReference>
<dbReference type="InterPro" id="IPR023166">
    <property type="entry name" value="BaiN-like_dom_sf"/>
</dbReference>
<keyword evidence="7" id="KW-1185">Reference proteome</keyword>
<evidence type="ECO:0000313" key="7">
    <source>
        <dbReference type="Proteomes" id="UP000632498"/>
    </source>
</evidence>
<evidence type="ECO:0000259" key="4">
    <source>
        <dbReference type="Pfam" id="PF03486"/>
    </source>
</evidence>
<dbReference type="Gene3D" id="2.40.30.10">
    <property type="entry name" value="Translation factors"/>
    <property type="match status" value="1"/>
</dbReference>
<dbReference type="AlphaFoldDB" id="A0A917C0N7"/>
<reference evidence="6" key="2">
    <citation type="submission" date="2020-09" db="EMBL/GenBank/DDBJ databases">
        <authorList>
            <person name="Sun Q."/>
            <person name="Zhou Y."/>
        </authorList>
    </citation>
    <scope>NUCLEOTIDE SEQUENCE</scope>
    <source>
        <strain evidence="6">CGMCC 1.15254</strain>
    </source>
</reference>
<sequence length="398" mass="43870">MEDVMATQKVDVLIIGAGAAGMMCAIEAGKRGRKTWVIDHAKKLAEKIRISGGGRCNFTNMDITAKNYLSENPHFCKSALKRYTNWDFISLISEYGITYHERDHGQLFCDDSAQQIIDMLEKECKKANVDIRLNTKVEGVSKRDGGFLIMSNEHEIECEHLVIATGGLSIPKIGASNFGLKQAEVMGLNVIHPRPALVPFTFDQDTRDKLAGFQGIALEAVIKLGKTEFREALLFTHKGISGPAVLQISSFWTPGQEVQINLAPDTDVFELLKKAKQDQPKQEAQTVIATILPKRLAQRLSEQADCKGKLADQPDKKLHALAASINDWHLLPSGTEGYRTAEVMRGGVDTNELSSKTFEAKKVPGLFFVGEVIDVTGHLGGFNFQWAWASGYCAGQYV</sequence>
<dbReference type="Pfam" id="PF22780">
    <property type="entry name" value="HI0933_like_1st"/>
    <property type="match status" value="1"/>
</dbReference>
<comment type="cofactor">
    <cofactor evidence="1">
        <name>FAD</name>
        <dbReference type="ChEBI" id="CHEBI:57692"/>
    </cofactor>
</comment>
<feature type="domain" description="RsdA/BaiN/AoA(So)-like Rossmann fold-like" evidence="4">
    <location>
        <begin position="11"/>
        <end position="396"/>
    </location>
</feature>
<dbReference type="InterPro" id="IPR036188">
    <property type="entry name" value="FAD/NAD-bd_sf"/>
</dbReference>
<keyword evidence="3" id="KW-0274">FAD</keyword>
<dbReference type="NCBIfam" id="TIGR00275">
    <property type="entry name" value="aminoacetone oxidase family FAD-binding enzyme"/>
    <property type="match status" value="1"/>
</dbReference>
<proteinExistence type="predicted"/>
<dbReference type="Proteomes" id="UP000632498">
    <property type="component" value="Unassembled WGS sequence"/>
</dbReference>
<protein>
    <submittedName>
        <fullName evidence="6">Uncharacterized protein</fullName>
    </submittedName>
</protein>
<dbReference type="EMBL" id="BMHV01000013">
    <property type="protein sequence ID" value="GGF66305.1"/>
    <property type="molecule type" value="Genomic_DNA"/>
</dbReference>
<dbReference type="PRINTS" id="PR00368">
    <property type="entry name" value="FADPNR"/>
</dbReference>
<dbReference type="Gene3D" id="3.50.50.60">
    <property type="entry name" value="FAD/NAD(P)-binding domain"/>
    <property type="match status" value="1"/>
</dbReference>
<dbReference type="SUPFAM" id="SSF160996">
    <property type="entry name" value="HI0933 insert domain-like"/>
    <property type="match status" value="1"/>
</dbReference>
<evidence type="ECO:0000256" key="2">
    <source>
        <dbReference type="ARBA" id="ARBA00022630"/>
    </source>
</evidence>
<evidence type="ECO:0000256" key="1">
    <source>
        <dbReference type="ARBA" id="ARBA00001974"/>
    </source>
</evidence>
<reference evidence="6" key="1">
    <citation type="journal article" date="2014" name="Int. J. Syst. Evol. Microbiol.">
        <title>Complete genome sequence of Corynebacterium casei LMG S-19264T (=DSM 44701T), isolated from a smear-ripened cheese.</title>
        <authorList>
            <consortium name="US DOE Joint Genome Institute (JGI-PGF)"/>
            <person name="Walter F."/>
            <person name="Albersmeier A."/>
            <person name="Kalinowski J."/>
            <person name="Ruckert C."/>
        </authorList>
    </citation>
    <scope>NUCLEOTIDE SEQUENCE</scope>
    <source>
        <strain evidence="6">CGMCC 1.15254</strain>
    </source>
</reference>
<dbReference type="PANTHER" id="PTHR42887">
    <property type="entry name" value="OS12G0638800 PROTEIN"/>
    <property type="match status" value="1"/>
</dbReference>
<feature type="domain" description="RsdA/BaiN/AoA(So)-like insert" evidence="5">
    <location>
        <begin position="194"/>
        <end position="343"/>
    </location>
</feature>
<name>A0A917C0N7_9PROT</name>
<dbReference type="InterPro" id="IPR055178">
    <property type="entry name" value="RsdA/BaiN/AoA(So)-like_dom"/>
</dbReference>
<dbReference type="InterPro" id="IPR004792">
    <property type="entry name" value="BaiN-like"/>
</dbReference>
<evidence type="ECO:0000259" key="5">
    <source>
        <dbReference type="Pfam" id="PF22780"/>
    </source>
</evidence>
<dbReference type="Pfam" id="PF03486">
    <property type="entry name" value="HI0933_like"/>
    <property type="match status" value="1"/>
</dbReference>
<keyword evidence="2" id="KW-0285">Flavoprotein</keyword>
<dbReference type="PRINTS" id="PR00411">
    <property type="entry name" value="PNDRDTASEI"/>
</dbReference>
<comment type="caution">
    <text evidence="6">The sequence shown here is derived from an EMBL/GenBank/DDBJ whole genome shotgun (WGS) entry which is preliminary data.</text>
</comment>
<evidence type="ECO:0000313" key="6">
    <source>
        <dbReference type="EMBL" id="GGF66305.1"/>
    </source>
</evidence>
<gene>
    <name evidence="6" type="ORF">GCM10011332_20460</name>
</gene>
<dbReference type="InterPro" id="IPR057661">
    <property type="entry name" value="RsdA/BaiN/AoA(So)_Rossmann"/>
</dbReference>
<accession>A0A917C0N7</accession>
<evidence type="ECO:0000256" key="3">
    <source>
        <dbReference type="ARBA" id="ARBA00022827"/>
    </source>
</evidence>
<dbReference type="SUPFAM" id="SSF51905">
    <property type="entry name" value="FAD/NAD(P)-binding domain"/>
    <property type="match status" value="1"/>
</dbReference>
<organism evidence="6 7">
    <name type="scientific">Terasakiella brassicae</name>
    <dbReference type="NCBI Taxonomy" id="1634917"/>
    <lineage>
        <taxon>Bacteria</taxon>
        <taxon>Pseudomonadati</taxon>
        <taxon>Pseudomonadota</taxon>
        <taxon>Alphaproteobacteria</taxon>
        <taxon>Rhodospirillales</taxon>
        <taxon>Terasakiellaceae</taxon>
        <taxon>Terasakiella</taxon>
    </lineage>
</organism>